<protein>
    <submittedName>
        <fullName evidence="3">CRISPR/Cas system CSM-associated protein Csm3, group 7 of RAMP superfamily</fullName>
    </submittedName>
</protein>
<name>A0ABY1S4T0_CALBS</name>
<evidence type="ECO:0000313" key="4">
    <source>
        <dbReference type="Proteomes" id="UP000196803"/>
    </source>
</evidence>
<dbReference type="Proteomes" id="UP000196803">
    <property type="component" value="Unassembled WGS sequence"/>
</dbReference>
<proteinExistence type="predicted"/>
<dbReference type="PANTHER" id="PTHR35579:SF6">
    <property type="entry name" value="DUF324 DOMAIN-CONTAINING PROTEIN"/>
    <property type="match status" value="1"/>
</dbReference>
<gene>
    <name evidence="3" type="ORF">SAMN05216240_0120</name>
</gene>
<dbReference type="GeneID" id="31771512"/>
<evidence type="ECO:0000313" key="3">
    <source>
        <dbReference type="EMBL" id="SMR90903.1"/>
    </source>
</evidence>
<dbReference type="Pfam" id="PF03787">
    <property type="entry name" value="RAMPs"/>
    <property type="match status" value="2"/>
</dbReference>
<reference evidence="3 4" key="1">
    <citation type="submission" date="2017-05" db="EMBL/GenBank/DDBJ databases">
        <authorList>
            <person name="Varghese N."/>
            <person name="Submissions S."/>
        </authorList>
    </citation>
    <scope>NUCLEOTIDE SEQUENCE [LARGE SCALE GENOMIC DNA]</scope>
    <source>
        <strain evidence="3 4">MACB1020</strain>
    </source>
</reference>
<evidence type="ECO:0000256" key="1">
    <source>
        <dbReference type="ARBA" id="ARBA00023118"/>
    </source>
</evidence>
<comment type="caution">
    <text evidence="3">The sequence shown here is derived from an EMBL/GenBank/DDBJ whole genome shotgun (WGS) entry which is preliminary data.</text>
</comment>
<sequence>MCKIKGRLILKGILKNESPFVIGKGKGDLIDIEILKGEKGMPYIPATSFIGVLKHHICNEKFDIEDEYTWNYFWGDNVKENDNDSNTGIQSHFMVSDIKLEEEQTGILAIRDGIAIDSRYGVAKEKAKYDYEVVNKNLTWGFCAELILREGVNENLFFKILNTVLNELKQGRVRIGAFTTKGFGKFRLVDCNVYLFVFPKDGEKYLKFLADEENALKELEEFDLSEYGTLQVKDSDDRDFELKAKFTLKSSILINSYGTNTEETGNKEQEDVDKIHIKYNGEPVLPGTSLKGAIKARCVKIINTLIDNKNYILPDKIESLLNDLFGFVDNEGKTKRKQKSRLIVEESIIEGAEESEQTRIKIDRFTGGVIEGALVKSKPVWHKNEEVEMCIKIEKAKEWEIGLILLVLKDLWSEDLPIGGEKSIGRGLLSGKLAQIKYGNKEYIIKQNGRKLEIQGNKAELENFVEQLLKEMGV</sequence>
<dbReference type="PANTHER" id="PTHR35579">
    <property type="entry name" value="CRISPR SYSTEM CMS ENDORIBONUCLEASE CSM3"/>
    <property type="match status" value="1"/>
</dbReference>
<feature type="domain" description="CRISPR type III-associated protein" evidence="2">
    <location>
        <begin position="14"/>
        <end position="187"/>
    </location>
</feature>
<organism evidence="3 4">
    <name type="scientific">Caldicellulosiruptor bescii</name>
    <name type="common">Anaerocellum thermophilum</name>
    <dbReference type="NCBI Taxonomy" id="31899"/>
    <lineage>
        <taxon>Bacteria</taxon>
        <taxon>Bacillati</taxon>
        <taxon>Bacillota</taxon>
        <taxon>Bacillota incertae sedis</taxon>
        <taxon>Caldicellulosiruptorales</taxon>
        <taxon>Caldicellulosiruptoraceae</taxon>
        <taxon>Caldicellulosiruptor</taxon>
    </lineage>
</organism>
<dbReference type="CDD" id="cd09726">
    <property type="entry name" value="RAMP_I_III"/>
    <property type="match status" value="1"/>
</dbReference>
<dbReference type="InterPro" id="IPR052216">
    <property type="entry name" value="CRISPR_Csm3_endoribonuclease"/>
</dbReference>
<dbReference type="EMBL" id="FXXC01000001">
    <property type="protein sequence ID" value="SMR90903.1"/>
    <property type="molecule type" value="Genomic_DNA"/>
</dbReference>
<feature type="domain" description="CRISPR type III-associated protein" evidence="2">
    <location>
        <begin position="246"/>
        <end position="429"/>
    </location>
</feature>
<dbReference type="RefSeq" id="WP_015906771.1">
    <property type="nucleotide sequence ID" value="NZ_FUZJ01000001.1"/>
</dbReference>
<accession>A0ABY1S4T0</accession>
<keyword evidence="4" id="KW-1185">Reference proteome</keyword>
<dbReference type="InterPro" id="IPR005537">
    <property type="entry name" value="RAMP_III_fam"/>
</dbReference>
<evidence type="ECO:0000259" key="2">
    <source>
        <dbReference type="Pfam" id="PF03787"/>
    </source>
</evidence>
<keyword evidence="1" id="KW-0051">Antiviral defense</keyword>